<protein>
    <recommendedName>
        <fullName evidence="3">Hydrolase</fullName>
    </recommendedName>
</protein>
<reference evidence="1" key="1">
    <citation type="submission" date="2021-12" db="EMBL/GenBank/DDBJ databases">
        <title>Curvularia clavata genome.</title>
        <authorList>
            <person name="Cao Y."/>
        </authorList>
    </citation>
    <scope>NUCLEOTIDE SEQUENCE</scope>
    <source>
        <strain evidence="1">Yc1106</strain>
    </source>
</reference>
<dbReference type="VEuPathDB" id="FungiDB:yc1106_01375"/>
<dbReference type="InterPro" id="IPR044924">
    <property type="entry name" value="HAD-SF_hydro_IA_REG-2-like_cap"/>
</dbReference>
<dbReference type="EMBL" id="CP089274">
    <property type="protein sequence ID" value="USP74101.1"/>
    <property type="molecule type" value="Genomic_DNA"/>
</dbReference>
<dbReference type="Gene3D" id="3.40.50.1000">
    <property type="entry name" value="HAD superfamily/HAD-like"/>
    <property type="match status" value="1"/>
</dbReference>
<dbReference type="InterPro" id="IPR023214">
    <property type="entry name" value="HAD_sf"/>
</dbReference>
<evidence type="ECO:0000313" key="2">
    <source>
        <dbReference type="Proteomes" id="UP001056012"/>
    </source>
</evidence>
<name>A0A9Q8Z1B1_CURCL</name>
<sequence>MSASKRRNLLLCLDAFDTLFTPSIPIPTAYAQAASRHGINVPSTQSLASSFKSSFKQTAQKYPNYGKQTSGLSPEKWWGAIIESTFSPFLKPGQKVPESLTKELLHHYSSSKGYSLFPDVTPFFDTLRLAKRQSRPDLWPWERTITGIITNSDDRVPGILTSFGFNIASRRYGTKSNIGDASMPKGLGENAHGEDIDFVVLSYDAGFEKPHPSIFAAAEELLSDVLSASDKRRDGDAERELQVSDFEKLYVGDDVEKDYFGAREAGWNALFLQRGQAVESGTGIRRVEVEGKDGEKRKVDSVSSLSDIASWQPV</sequence>
<evidence type="ECO:0000313" key="1">
    <source>
        <dbReference type="EMBL" id="USP74101.1"/>
    </source>
</evidence>
<keyword evidence="2" id="KW-1185">Reference proteome</keyword>
<evidence type="ECO:0008006" key="3">
    <source>
        <dbReference type="Google" id="ProtNLM"/>
    </source>
</evidence>
<gene>
    <name evidence="1" type="ORF">yc1106_01375</name>
</gene>
<dbReference type="OrthoDB" id="444127at2759"/>
<dbReference type="InterPro" id="IPR036412">
    <property type="entry name" value="HAD-like_sf"/>
</dbReference>
<organism evidence="1 2">
    <name type="scientific">Curvularia clavata</name>
    <dbReference type="NCBI Taxonomy" id="95742"/>
    <lineage>
        <taxon>Eukaryota</taxon>
        <taxon>Fungi</taxon>
        <taxon>Dikarya</taxon>
        <taxon>Ascomycota</taxon>
        <taxon>Pezizomycotina</taxon>
        <taxon>Dothideomycetes</taxon>
        <taxon>Pleosporomycetidae</taxon>
        <taxon>Pleosporales</taxon>
        <taxon>Pleosporineae</taxon>
        <taxon>Pleosporaceae</taxon>
        <taxon>Curvularia</taxon>
    </lineage>
</organism>
<dbReference type="PANTHER" id="PTHR46191:SF2">
    <property type="entry name" value="HALOACID DEHALOGENASE-LIKE HYDROLASE DOMAIN-CONTAINING PROTEIN 3"/>
    <property type="match status" value="1"/>
</dbReference>
<dbReference type="AlphaFoldDB" id="A0A9Q8Z1B1"/>
<dbReference type="PANTHER" id="PTHR46191">
    <property type="match status" value="1"/>
</dbReference>
<proteinExistence type="predicted"/>
<accession>A0A9Q8Z1B1</accession>
<dbReference type="InterPro" id="IPR051828">
    <property type="entry name" value="HAD-like_hydrolase_domain"/>
</dbReference>
<dbReference type="Gene3D" id="1.10.150.720">
    <property type="entry name" value="Haloacid dehalogenase-like hydrolase"/>
    <property type="match status" value="1"/>
</dbReference>
<dbReference type="GO" id="GO:0005634">
    <property type="term" value="C:nucleus"/>
    <property type="evidence" value="ECO:0007669"/>
    <property type="project" value="TreeGrafter"/>
</dbReference>
<dbReference type="Proteomes" id="UP001056012">
    <property type="component" value="Chromosome 1"/>
</dbReference>
<dbReference type="SUPFAM" id="SSF56784">
    <property type="entry name" value="HAD-like"/>
    <property type="match status" value="1"/>
</dbReference>